<dbReference type="SUPFAM" id="SSF48452">
    <property type="entry name" value="TPR-like"/>
    <property type="match status" value="1"/>
</dbReference>
<evidence type="ECO:0000256" key="5">
    <source>
        <dbReference type="ARBA" id="ARBA00023237"/>
    </source>
</evidence>
<proteinExistence type="inferred from homology"/>
<dbReference type="CDD" id="cd08977">
    <property type="entry name" value="SusD"/>
    <property type="match status" value="1"/>
</dbReference>
<evidence type="ECO:0000259" key="7">
    <source>
        <dbReference type="Pfam" id="PF07980"/>
    </source>
</evidence>
<sequence length="483" mass="53588">MKRIYSKTKSTIVKVAVLSLPLVTLLSSCGDDFLSYPSETSIPEDRAFETPERILSQVNGLYGSAKNGALFGGRYLIYNDIRGEEFRNRTSNVVTGYSSYQFTNDPSDTYIANFWSQGYLTINRINKFLADFDNYPDAVSDELEAQYRAEAKFIRGLTYYALVQLFAKPYTLDNGQSRGLPLRLQPETNSANNELAASSVADVYAQILQDLNDAEAGLPATQGSNNTTRAHKNTAIALKTRVYLAMGRHGDVITEANKIVSASAPFSSPNNVAHVLSADVMALYTQYNTLENIFSFPMADTNAPGTQNQLGYYYNVGNIEYYLNQSAPGIYADREAWPESDARRSLTEVYSDAWHILTKWSGDSPYDDWVPIIRYAEVLLNLAEAEAEVGDQGRAIALLEAVRHRSDPDYEFAGLTSREAILTAIATERRIELLGEGFRIPDLQRRLEPIVSVGAGASIEPSDDRYVYPIPTAEILTNPALVN</sequence>
<feature type="signal peptide" evidence="6">
    <location>
        <begin position="1"/>
        <end position="30"/>
    </location>
</feature>
<accession>A0A1T5C798</accession>
<evidence type="ECO:0000256" key="4">
    <source>
        <dbReference type="ARBA" id="ARBA00023136"/>
    </source>
</evidence>
<keyword evidence="10" id="KW-1185">Reference proteome</keyword>
<evidence type="ECO:0000256" key="3">
    <source>
        <dbReference type="ARBA" id="ARBA00022729"/>
    </source>
</evidence>
<dbReference type="Pfam" id="PF07980">
    <property type="entry name" value="SusD_RagB"/>
    <property type="match status" value="1"/>
</dbReference>
<keyword evidence="5" id="KW-0998">Cell outer membrane</keyword>
<evidence type="ECO:0000256" key="2">
    <source>
        <dbReference type="ARBA" id="ARBA00006275"/>
    </source>
</evidence>
<name>A0A1T5C798_9SPHI</name>
<feature type="domain" description="RagB/SusD" evidence="7">
    <location>
        <begin position="363"/>
        <end position="482"/>
    </location>
</feature>
<dbReference type="Gene3D" id="1.25.40.390">
    <property type="match status" value="1"/>
</dbReference>
<dbReference type="InterPro" id="IPR033985">
    <property type="entry name" value="SusD-like_N"/>
</dbReference>
<dbReference type="Pfam" id="PF14322">
    <property type="entry name" value="SusD-like_3"/>
    <property type="match status" value="1"/>
</dbReference>
<dbReference type="InterPro" id="IPR011990">
    <property type="entry name" value="TPR-like_helical_dom_sf"/>
</dbReference>
<reference evidence="9 10" key="1">
    <citation type="submission" date="2017-02" db="EMBL/GenBank/DDBJ databases">
        <authorList>
            <person name="Peterson S.W."/>
        </authorList>
    </citation>
    <scope>NUCLEOTIDE SEQUENCE [LARGE SCALE GENOMIC DNA]</scope>
    <source>
        <strain evidence="9 10">DSM 22899</strain>
    </source>
</reference>
<feature type="chain" id="PRO_5013341208" evidence="6">
    <location>
        <begin position="31"/>
        <end position="483"/>
    </location>
</feature>
<dbReference type="InterPro" id="IPR012944">
    <property type="entry name" value="SusD_RagB_dom"/>
</dbReference>
<keyword evidence="3 6" id="KW-0732">Signal</keyword>
<keyword evidence="4" id="KW-0472">Membrane</keyword>
<dbReference type="GO" id="GO:0009279">
    <property type="term" value="C:cell outer membrane"/>
    <property type="evidence" value="ECO:0007669"/>
    <property type="project" value="UniProtKB-SubCell"/>
</dbReference>
<dbReference type="Proteomes" id="UP000190541">
    <property type="component" value="Unassembled WGS sequence"/>
</dbReference>
<organism evidence="9 10">
    <name type="scientific">Parapedobacter luteus</name>
    <dbReference type="NCBI Taxonomy" id="623280"/>
    <lineage>
        <taxon>Bacteria</taxon>
        <taxon>Pseudomonadati</taxon>
        <taxon>Bacteroidota</taxon>
        <taxon>Sphingobacteriia</taxon>
        <taxon>Sphingobacteriales</taxon>
        <taxon>Sphingobacteriaceae</taxon>
        <taxon>Parapedobacter</taxon>
    </lineage>
</organism>
<comment type="similarity">
    <text evidence="2">Belongs to the SusD family.</text>
</comment>
<dbReference type="STRING" id="623280.SAMN05660226_01921"/>
<dbReference type="PROSITE" id="PS51257">
    <property type="entry name" value="PROKAR_LIPOPROTEIN"/>
    <property type="match status" value="1"/>
</dbReference>
<dbReference type="OrthoDB" id="9792139at2"/>
<evidence type="ECO:0000313" key="9">
    <source>
        <dbReference type="EMBL" id="SKB55259.1"/>
    </source>
</evidence>
<dbReference type="EMBL" id="FUYS01000004">
    <property type="protein sequence ID" value="SKB55259.1"/>
    <property type="molecule type" value="Genomic_DNA"/>
</dbReference>
<evidence type="ECO:0000256" key="1">
    <source>
        <dbReference type="ARBA" id="ARBA00004442"/>
    </source>
</evidence>
<gene>
    <name evidence="9" type="ORF">SAMN05660226_01921</name>
</gene>
<comment type="subcellular location">
    <subcellularLocation>
        <location evidence="1">Cell outer membrane</location>
    </subcellularLocation>
</comment>
<dbReference type="AlphaFoldDB" id="A0A1T5C798"/>
<protein>
    <submittedName>
        <fullName evidence="9">SusD family protein</fullName>
    </submittedName>
</protein>
<evidence type="ECO:0000259" key="8">
    <source>
        <dbReference type="Pfam" id="PF14322"/>
    </source>
</evidence>
<evidence type="ECO:0000256" key="6">
    <source>
        <dbReference type="SAM" id="SignalP"/>
    </source>
</evidence>
<dbReference type="RefSeq" id="WP_079716633.1">
    <property type="nucleotide sequence ID" value="NZ_FUYS01000004.1"/>
</dbReference>
<evidence type="ECO:0000313" key="10">
    <source>
        <dbReference type="Proteomes" id="UP000190541"/>
    </source>
</evidence>
<feature type="domain" description="SusD-like N-terminal" evidence="8">
    <location>
        <begin position="33"/>
        <end position="244"/>
    </location>
</feature>